<evidence type="ECO:0000259" key="1">
    <source>
        <dbReference type="PROSITE" id="PS51707"/>
    </source>
</evidence>
<dbReference type="PIRSF" id="PIRSF016487">
    <property type="entry name" value="CYTH_UCP016487"/>
    <property type="match status" value="1"/>
</dbReference>
<dbReference type="InterPro" id="IPR023577">
    <property type="entry name" value="CYTH_domain"/>
</dbReference>
<dbReference type="RefSeq" id="WP_322521016.1">
    <property type="nucleotide sequence ID" value="NZ_CP140153.1"/>
</dbReference>
<protein>
    <submittedName>
        <fullName evidence="2">CYTH domain-containing protein</fullName>
    </submittedName>
</protein>
<dbReference type="Gene3D" id="2.40.320.10">
    <property type="entry name" value="Hypothetical Protein Pfu-838710-001"/>
    <property type="match status" value="1"/>
</dbReference>
<reference evidence="2 3" key="1">
    <citation type="submission" date="2023-11" db="EMBL/GenBank/DDBJ databases">
        <title>MicrobeMod: A computational toolkit for identifying prokaryotic methylation and restriction-modification with nanopore sequencing.</title>
        <authorList>
            <person name="Crits-Christoph A."/>
            <person name="Kang S.C."/>
            <person name="Lee H."/>
            <person name="Ostrov N."/>
        </authorList>
    </citation>
    <scope>NUCLEOTIDE SEQUENCE [LARGE SCALE GENOMIC DNA]</scope>
    <source>
        <strain evidence="2 3">ATCC 49870</strain>
    </source>
</reference>
<dbReference type="InterPro" id="IPR012042">
    <property type="entry name" value="NeuTTM/CthTTM-like"/>
</dbReference>
<dbReference type="SUPFAM" id="SSF55154">
    <property type="entry name" value="CYTH-like phosphatases"/>
    <property type="match status" value="1"/>
</dbReference>
<organism evidence="2 3">
    <name type="scientific">Guyparkeria halophila</name>
    <dbReference type="NCBI Taxonomy" id="47960"/>
    <lineage>
        <taxon>Bacteria</taxon>
        <taxon>Pseudomonadati</taxon>
        <taxon>Pseudomonadota</taxon>
        <taxon>Gammaproteobacteria</taxon>
        <taxon>Chromatiales</taxon>
        <taxon>Thioalkalibacteraceae</taxon>
        <taxon>Guyparkeria</taxon>
    </lineage>
</organism>
<gene>
    <name evidence="2" type="ORF">SR882_09555</name>
</gene>
<dbReference type="InterPro" id="IPR033469">
    <property type="entry name" value="CYTH-like_dom_sf"/>
</dbReference>
<keyword evidence="3" id="KW-1185">Reference proteome</keyword>
<evidence type="ECO:0000313" key="3">
    <source>
        <dbReference type="Proteomes" id="UP001327459"/>
    </source>
</evidence>
<feature type="domain" description="CYTH" evidence="1">
    <location>
        <begin position="2"/>
        <end position="149"/>
    </location>
</feature>
<evidence type="ECO:0000313" key="2">
    <source>
        <dbReference type="EMBL" id="WQH15995.1"/>
    </source>
</evidence>
<proteinExistence type="predicted"/>
<dbReference type="EMBL" id="CP140153">
    <property type="protein sequence ID" value="WQH15995.1"/>
    <property type="molecule type" value="Genomic_DNA"/>
</dbReference>
<dbReference type="PANTHER" id="PTHR40114:SF1">
    <property type="entry name" value="SLR0698 PROTEIN"/>
    <property type="match status" value="1"/>
</dbReference>
<sequence length="155" mass="17974">MAKEIERKFLLASEAWRNEIERSERMVQGYLNDQGPVSVRARIAGSRAWLNIKSRTLGISRDEFEYEIPLADAERMLDHLTTGPVIDKTRHFVPRDGLLWEIDEFHGENDGLIVAEVELEHVDQPFAHPAWLGDEVSHDARYYNVSLVKNPYSQW</sequence>
<dbReference type="Proteomes" id="UP001327459">
    <property type="component" value="Chromosome"/>
</dbReference>
<dbReference type="PROSITE" id="PS51707">
    <property type="entry name" value="CYTH"/>
    <property type="match status" value="1"/>
</dbReference>
<dbReference type="Pfam" id="PF01928">
    <property type="entry name" value="CYTH"/>
    <property type="match status" value="1"/>
</dbReference>
<accession>A0ABZ0YXT3</accession>
<dbReference type="SMART" id="SM01118">
    <property type="entry name" value="CYTH"/>
    <property type="match status" value="1"/>
</dbReference>
<dbReference type="PANTHER" id="PTHR40114">
    <property type="entry name" value="SLR0698 PROTEIN"/>
    <property type="match status" value="1"/>
</dbReference>
<name>A0ABZ0YXT3_9GAMM</name>
<dbReference type="CDD" id="cd07891">
    <property type="entry name" value="CYTH-like_CthTTM-like_1"/>
    <property type="match status" value="1"/>
</dbReference>